<feature type="region of interest" description="Disordered" evidence="1">
    <location>
        <begin position="1"/>
        <end position="74"/>
    </location>
</feature>
<feature type="compositionally biased region" description="Low complexity" evidence="1">
    <location>
        <begin position="458"/>
        <end position="469"/>
    </location>
</feature>
<dbReference type="AlphaFoldDB" id="A0A9D3QHH5"/>
<dbReference type="EMBL" id="JAFDVH010000001">
    <property type="protein sequence ID" value="KAG7492838.1"/>
    <property type="molecule type" value="Genomic_DNA"/>
</dbReference>
<evidence type="ECO:0000256" key="1">
    <source>
        <dbReference type="SAM" id="MobiDB-lite"/>
    </source>
</evidence>
<dbReference type="Proteomes" id="UP001046870">
    <property type="component" value="Chromosome 1"/>
</dbReference>
<dbReference type="OrthoDB" id="5917212at2759"/>
<feature type="domain" description="Aftiphilin clathrin-binding box" evidence="2">
    <location>
        <begin position="580"/>
        <end position="649"/>
    </location>
</feature>
<accession>A0A9D3QHH5</accession>
<sequence>MEPDVIRLYSSSPPPLDDGAEEDDDDFGDFGGFSGVPSSVSFTEFDTPSAFGQSQTATAADTSPPNHFDSSSSAGLAELSRGLWAGAEELKKLVDQTRPAPYLNSSAPEAGSGRTEVEAYDCNGGFAVAGEVLTNGFAAFDTQDAPSCPETDHPKNKGTASPTPDLSPEDEFDDFFAFSGTDASRDDGQSAGAREHRERSGEEVWPAAGGGGSEGVGAEENGVGDSHSVGPDPSDYPTAESLANGHSDSLVDEDSEQRDVKPQGAHRESAAEDHAEGPAAQNGTEQAEEEEEQEEEEESGMSEGGASPLGPEDRGEGTEGGESVAPSGAGVSVSESFASFCQAVSPDGEEDFGDFSTSGFIPPVCPEEDLTEETEDFGDFGDASSSGGQGFADFERTEPERPSGSTDSAKESGDEGDFGDFSAPQDGSEGKDGQGFVEFPGSDSFADFSSAPVRGADADAGAGWSAFGDQEQEQGGDDSWAAFGQEQSTTQSESEERPQDSAAVAVPPSGSPQTCRRDSLSAALASRLERLFRASFPEAPAPEAQEEVLSLKALLEPPEKEEQREEPKEEQSVAPHGDLRAVWRQLQEIHDALGLRYQWGGSHSNKALLCSLGIDTRNILFTGQKKQPVIVPMYAASLGMLEPTKEPVKPISAAEKIASIAQAPPVSPEMSACSPDPSQEVLPPVQFDWSSSGLTNPLDASGGSSLLNLDFFGPVEDSSSSSATTIPGVDPELYELTTAKLDTSNTGSRIADAFARLMSTVEKTSTSTRKPKKEEHLSEEAAKVIAGLPDLSFMQAKVLMFPATLTPLGCSAPTPD</sequence>
<dbReference type="InterPro" id="IPR046359">
    <property type="entry name" value="Aftin-like"/>
</dbReference>
<reference evidence="3" key="1">
    <citation type="submission" date="2021-01" db="EMBL/GenBank/DDBJ databases">
        <authorList>
            <person name="Zahm M."/>
            <person name="Roques C."/>
            <person name="Cabau C."/>
            <person name="Klopp C."/>
            <person name="Donnadieu C."/>
            <person name="Jouanno E."/>
            <person name="Lampietro C."/>
            <person name="Louis A."/>
            <person name="Herpin A."/>
            <person name="Echchiki A."/>
            <person name="Berthelot C."/>
            <person name="Parey E."/>
            <person name="Roest-Crollius H."/>
            <person name="Braasch I."/>
            <person name="Postlethwait J."/>
            <person name="Bobe J."/>
            <person name="Montfort J."/>
            <person name="Bouchez O."/>
            <person name="Begum T."/>
            <person name="Mejri S."/>
            <person name="Adams A."/>
            <person name="Chen W.-J."/>
            <person name="Guiguen Y."/>
        </authorList>
    </citation>
    <scope>NUCLEOTIDE SEQUENCE</scope>
    <source>
        <strain evidence="3">YG-15Mar2019-1</strain>
        <tissue evidence="3">Brain</tissue>
    </source>
</reference>
<feature type="compositionally biased region" description="Basic and acidic residues" evidence="1">
    <location>
        <begin position="183"/>
        <end position="202"/>
    </location>
</feature>
<dbReference type="Pfam" id="PF15045">
    <property type="entry name" value="Clathrin_bdg"/>
    <property type="match status" value="1"/>
</dbReference>
<feature type="compositionally biased region" description="Acidic residues" evidence="1">
    <location>
        <begin position="18"/>
        <end position="28"/>
    </location>
</feature>
<dbReference type="PANTHER" id="PTHR16156:SF10">
    <property type="entry name" value="AFTIPHILIN-RELATED"/>
    <property type="match status" value="1"/>
</dbReference>
<gene>
    <name evidence="3" type="ORF">MATL_G00019000</name>
</gene>
<name>A0A9D3QHH5_MEGAT</name>
<feature type="region of interest" description="Disordered" evidence="1">
    <location>
        <begin position="555"/>
        <end position="577"/>
    </location>
</feature>
<proteinExistence type="predicted"/>
<evidence type="ECO:0000313" key="4">
    <source>
        <dbReference type="Proteomes" id="UP001046870"/>
    </source>
</evidence>
<feature type="compositionally biased region" description="Acidic residues" evidence="1">
    <location>
        <begin position="286"/>
        <end position="300"/>
    </location>
</feature>
<feature type="compositionally biased region" description="Low complexity" evidence="1">
    <location>
        <begin position="321"/>
        <end position="336"/>
    </location>
</feature>
<organism evidence="3 4">
    <name type="scientific">Megalops atlanticus</name>
    <name type="common">Tarpon</name>
    <name type="synonym">Clupea gigantea</name>
    <dbReference type="NCBI Taxonomy" id="7932"/>
    <lineage>
        <taxon>Eukaryota</taxon>
        <taxon>Metazoa</taxon>
        <taxon>Chordata</taxon>
        <taxon>Craniata</taxon>
        <taxon>Vertebrata</taxon>
        <taxon>Euteleostomi</taxon>
        <taxon>Actinopterygii</taxon>
        <taxon>Neopterygii</taxon>
        <taxon>Teleostei</taxon>
        <taxon>Elopiformes</taxon>
        <taxon>Megalopidae</taxon>
        <taxon>Megalops</taxon>
    </lineage>
</organism>
<dbReference type="InterPro" id="IPR029205">
    <property type="entry name" value="Clathrin-bd"/>
</dbReference>
<keyword evidence="4" id="KW-1185">Reference proteome</keyword>
<dbReference type="GO" id="GO:0032588">
    <property type="term" value="C:trans-Golgi network membrane"/>
    <property type="evidence" value="ECO:0007669"/>
    <property type="project" value="InterPro"/>
</dbReference>
<dbReference type="GO" id="GO:0030276">
    <property type="term" value="F:clathrin binding"/>
    <property type="evidence" value="ECO:0007669"/>
    <property type="project" value="InterPro"/>
</dbReference>
<dbReference type="PANTHER" id="PTHR16156">
    <property type="entry name" value="AFTIPHILIN A-RELATED"/>
    <property type="match status" value="1"/>
</dbReference>
<feature type="region of interest" description="Disordered" evidence="1">
    <location>
        <begin position="95"/>
        <end position="116"/>
    </location>
</feature>
<feature type="compositionally biased region" description="Polar residues" evidence="1">
    <location>
        <begin position="44"/>
        <end position="74"/>
    </location>
</feature>
<comment type="caution">
    <text evidence="3">The sequence shown here is derived from an EMBL/GenBank/DDBJ whole genome shotgun (WGS) entry which is preliminary data.</text>
</comment>
<evidence type="ECO:0000313" key="3">
    <source>
        <dbReference type="EMBL" id="KAG7492838.1"/>
    </source>
</evidence>
<dbReference type="GO" id="GO:0030121">
    <property type="term" value="C:AP-1 adaptor complex"/>
    <property type="evidence" value="ECO:0007669"/>
    <property type="project" value="TreeGrafter"/>
</dbReference>
<evidence type="ECO:0000259" key="2">
    <source>
        <dbReference type="Pfam" id="PF15045"/>
    </source>
</evidence>
<feature type="compositionally biased region" description="Basic and acidic residues" evidence="1">
    <location>
        <begin position="257"/>
        <end position="276"/>
    </location>
</feature>
<feature type="compositionally biased region" description="Acidic residues" evidence="1">
    <location>
        <begin position="366"/>
        <end position="379"/>
    </location>
</feature>
<feature type="region of interest" description="Disordered" evidence="1">
    <location>
        <begin position="141"/>
        <end position="517"/>
    </location>
</feature>
<protein>
    <recommendedName>
        <fullName evidence="2">Aftiphilin clathrin-binding box domain-containing protein</fullName>
    </recommendedName>
</protein>
<feature type="compositionally biased region" description="Basic and acidic residues" evidence="1">
    <location>
        <begin position="557"/>
        <end position="577"/>
    </location>
</feature>